<accession>A0A2D1QZD7</accession>
<sequence length="59" mass="6655">MHAERFVDLRQRRAVIGYLLSRGGEAFKCVTEQAQFPAHSVKSYRGIIFEGAVWVMIGA</sequence>
<dbReference type="Proteomes" id="UP000037029">
    <property type="component" value="Chromosome"/>
</dbReference>
<organism evidence="1 2">
    <name type="scientific">Sphingobium yanoikuyae</name>
    <name type="common">Sphingomonas yanoikuyae</name>
    <dbReference type="NCBI Taxonomy" id="13690"/>
    <lineage>
        <taxon>Bacteria</taxon>
        <taxon>Pseudomonadati</taxon>
        <taxon>Pseudomonadota</taxon>
        <taxon>Alphaproteobacteria</taxon>
        <taxon>Sphingomonadales</taxon>
        <taxon>Sphingomonadaceae</taxon>
        <taxon>Sphingobium</taxon>
    </lineage>
</organism>
<gene>
    <name evidence="1" type="ORF">BV87_05925</name>
</gene>
<name>A0A2D1QZD7_SPHYA</name>
<evidence type="ECO:0000313" key="2">
    <source>
        <dbReference type="Proteomes" id="UP000037029"/>
    </source>
</evidence>
<dbReference type="EMBL" id="CP020925">
    <property type="protein sequence ID" value="ATP17966.1"/>
    <property type="molecule type" value="Genomic_DNA"/>
</dbReference>
<reference evidence="1 2" key="1">
    <citation type="submission" date="2017-04" db="EMBL/GenBank/DDBJ databases">
        <title>Characterization, genome and methylation analysis of a phthalic acid esters degrading strain Sphingobium yanoikuyae SHJ.</title>
        <authorList>
            <person name="Feng L."/>
        </authorList>
    </citation>
    <scope>NUCLEOTIDE SEQUENCE [LARGE SCALE GENOMIC DNA]</scope>
    <source>
        <strain evidence="1 2">SHJ</strain>
    </source>
</reference>
<protein>
    <submittedName>
        <fullName evidence="1">Uncharacterized protein</fullName>
    </submittedName>
</protein>
<evidence type="ECO:0000313" key="1">
    <source>
        <dbReference type="EMBL" id="ATP17966.1"/>
    </source>
</evidence>
<dbReference type="AlphaFoldDB" id="A0A2D1QZD7"/>
<proteinExistence type="predicted"/>